<dbReference type="PIRSF" id="PIRSF036612">
    <property type="entry name" value="ABC_ATP_LytTR"/>
    <property type="match status" value="1"/>
</dbReference>
<comment type="caution">
    <text evidence="2">The sequence shown here is derived from an EMBL/GenBank/DDBJ whole genome shotgun (WGS) entry which is preliminary data.</text>
</comment>
<evidence type="ECO:0000313" key="2">
    <source>
        <dbReference type="EMBL" id="THG37016.1"/>
    </source>
</evidence>
<evidence type="ECO:0000313" key="3">
    <source>
        <dbReference type="Proteomes" id="UP000308978"/>
    </source>
</evidence>
<dbReference type="SMART" id="SM00850">
    <property type="entry name" value="LytTR"/>
    <property type="match status" value="1"/>
</dbReference>
<protein>
    <submittedName>
        <fullName evidence="2">LytR family transcriptional regulator</fullName>
    </submittedName>
</protein>
<dbReference type="SUPFAM" id="SSF52540">
    <property type="entry name" value="P-loop containing nucleoside triphosphate hydrolases"/>
    <property type="match status" value="1"/>
</dbReference>
<dbReference type="InterPro" id="IPR027417">
    <property type="entry name" value="P-loop_NTPase"/>
</dbReference>
<dbReference type="Gene3D" id="3.40.50.300">
    <property type="entry name" value="P-loop containing nucleotide triphosphate hydrolases"/>
    <property type="match status" value="1"/>
</dbReference>
<dbReference type="InterPro" id="IPR007492">
    <property type="entry name" value="LytTR_DNA-bd_dom"/>
</dbReference>
<dbReference type="GO" id="GO:0003677">
    <property type="term" value="F:DNA binding"/>
    <property type="evidence" value="ECO:0007669"/>
    <property type="project" value="InterPro"/>
</dbReference>
<dbReference type="Gene3D" id="2.40.50.1020">
    <property type="entry name" value="LytTr DNA-binding domain"/>
    <property type="match status" value="1"/>
</dbReference>
<dbReference type="AlphaFoldDB" id="A0A4S4G4A4"/>
<name>A0A4S4G4A4_9ACTN</name>
<dbReference type="InterPro" id="IPR012046">
    <property type="entry name" value="LytTR_ABC"/>
</dbReference>
<dbReference type="Proteomes" id="UP000308978">
    <property type="component" value="Unassembled WGS sequence"/>
</dbReference>
<dbReference type="PROSITE" id="PS50930">
    <property type="entry name" value="HTH_LYTTR"/>
    <property type="match status" value="1"/>
</dbReference>
<dbReference type="EMBL" id="SSTJ01000008">
    <property type="protein sequence ID" value="THG37016.1"/>
    <property type="molecule type" value="Genomic_DNA"/>
</dbReference>
<dbReference type="GeneID" id="82191564"/>
<sequence>MASETFATEYPSIEALIRAEAGQACRSVHVECARETSLRARQAVAEIQGARRGAYFLEDDGGFDRDTTRSYLLFFARLAGRDGAAVGDALAHFGLEGCARSLVAKLAPEQRALLAFARMSLFEPELCFCERPLLDLSASSRALVLAWIAERHEAGTVFVTVGQPLREALLLPGRAFWEEEGRLFAADVEEADVEEDDGFSDEVRVCKIAAKAGDATLLLDPRDIDFIESANRVNYASVRGELYPTSLTMDELEAELTRFGFFRCHRSYIVNVQKVARVERYTRNTFNLVLSDAAHTSLPLSKGRAEAMRDRYGWK</sequence>
<dbReference type="PANTHER" id="PTHR37299">
    <property type="entry name" value="TRANSCRIPTIONAL REGULATOR-RELATED"/>
    <property type="match status" value="1"/>
</dbReference>
<dbReference type="PANTHER" id="PTHR37299:SF1">
    <property type="entry name" value="STAGE 0 SPORULATION PROTEIN A HOMOLOG"/>
    <property type="match status" value="1"/>
</dbReference>
<dbReference type="GO" id="GO:0000156">
    <property type="term" value="F:phosphorelay response regulator activity"/>
    <property type="evidence" value="ECO:0007669"/>
    <property type="project" value="InterPro"/>
</dbReference>
<gene>
    <name evidence="2" type="ORF">E5986_07145</name>
</gene>
<dbReference type="InterPro" id="IPR046947">
    <property type="entry name" value="LytR-like"/>
</dbReference>
<accession>A0A4S4G4A4</accession>
<dbReference type="Pfam" id="PF04397">
    <property type="entry name" value="LytTR"/>
    <property type="match status" value="1"/>
</dbReference>
<dbReference type="RefSeq" id="WP_016310377.1">
    <property type="nucleotide sequence ID" value="NZ_SSTJ01000008.1"/>
</dbReference>
<reference evidence="2 3" key="1">
    <citation type="submission" date="2019-04" db="EMBL/GenBank/DDBJ databases">
        <title>Microbes associate with the intestines of laboratory mice.</title>
        <authorList>
            <person name="Navarre W."/>
            <person name="Wong E."/>
            <person name="Huang K.C."/>
            <person name="Tropini C."/>
            <person name="Ng K."/>
            <person name="Yu B."/>
        </authorList>
    </citation>
    <scope>NUCLEOTIDE SEQUENCE [LARGE SCALE GENOMIC DNA]</scope>
    <source>
        <strain evidence="2 3">NM80_B27</strain>
    </source>
</reference>
<feature type="domain" description="HTH LytTR-type" evidence="1">
    <location>
        <begin position="208"/>
        <end position="314"/>
    </location>
</feature>
<proteinExistence type="predicted"/>
<evidence type="ECO:0000259" key="1">
    <source>
        <dbReference type="PROSITE" id="PS50930"/>
    </source>
</evidence>
<organism evidence="2 3">
    <name type="scientific">Adlercreutzia caecimuris</name>
    <dbReference type="NCBI Taxonomy" id="671266"/>
    <lineage>
        <taxon>Bacteria</taxon>
        <taxon>Bacillati</taxon>
        <taxon>Actinomycetota</taxon>
        <taxon>Coriobacteriia</taxon>
        <taxon>Eggerthellales</taxon>
        <taxon>Eggerthellaceae</taxon>
        <taxon>Adlercreutzia</taxon>
    </lineage>
</organism>